<dbReference type="Proteomes" id="UP000886998">
    <property type="component" value="Unassembled WGS sequence"/>
</dbReference>
<sequence>MLIFVLLFLRYVICLHDNFSLAFVNEVGLCKNFQKHSYLLDQDIQQYNLIIKDNIVIDKLKQFWKSTGLW</sequence>
<proteinExistence type="predicted"/>
<evidence type="ECO:0000313" key="1">
    <source>
        <dbReference type="EMBL" id="GFY40692.1"/>
    </source>
</evidence>
<keyword evidence="2" id="KW-1185">Reference proteome</keyword>
<evidence type="ECO:0000313" key="2">
    <source>
        <dbReference type="Proteomes" id="UP000886998"/>
    </source>
</evidence>
<gene>
    <name evidence="1" type="ORF">TNIN_148191</name>
</gene>
<name>A0A8X6WU90_9ARAC</name>
<accession>A0A8X6WU90</accession>
<dbReference type="EMBL" id="BMAV01002044">
    <property type="protein sequence ID" value="GFY40692.1"/>
    <property type="molecule type" value="Genomic_DNA"/>
</dbReference>
<reference evidence="1" key="1">
    <citation type="submission" date="2020-08" db="EMBL/GenBank/DDBJ databases">
        <title>Multicomponent nature underlies the extraordinary mechanical properties of spider dragline silk.</title>
        <authorList>
            <person name="Kono N."/>
            <person name="Nakamura H."/>
            <person name="Mori M."/>
            <person name="Yoshida Y."/>
            <person name="Ohtoshi R."/>
            <person name="Malay A.D."/>
            <person name="Moran D.A.P."/>
            <person name="Tomita M."/>
            <person name="Numata K."/>
            <person name="Arakawa K."/>
        </authorList>
    </citation>
    <scope>NUCLEOTIDE SEQUENCE</scope>
</reference>
<organism evidence="1 2">
    <name type="scientific">Trichonephila inaurata madagascariensis</name>
    <dbReference type="NCBI Taxonomy" id="2747483"/>
    <lineage>
        <taxon>Eukaryota</taxon>
        <taxon>Metazoa</taxon>
        <taxon>Ecdysozoa</taxon>
        <taxon>Arthropoda</taxon>
        <taxon>Chelicerata</taxon>
        <taxon>Arachnida</taxon>
        <taxon>Araneae</taxon>
        <taxon>Araneomorphae</taxon>
        <taxon>Entelegynae</taxon>
        <taxon>Araneoidea</taxon>
        <taxon>Nephilidae</taxon>
        <taxon>Trichonephila</taxon>
        <taxon>Trichonephila inaurata</taxon>
    </lineage>
</organism>
<comment type="caution">
    <text evidence="1">The sequence shown here is derived from an EMBL/GenBank/DDBJ whole genome shotgun (WGS) entry which is preliminary data.</text>
</comment>
<protein>
    <submittedName>
        <fullName evidence="1">Uncharacterized protein</fullName>
    </submittedName>
</protein>
<dbReference type="AlphaFoldDB" id="A0A8X6WU90"/>